<evidence type="ECO:0000259" key="3">
    <source>
        <dbReference type="SMART" id="SM01217"/>
    </source>
</evidence>
<dbReference type="InterPro" id="IPR002772">
    <property type="entry name" value="Glyco_hydro_3_C"/>
</dbReference>
<dbReference type="Gene3D" id="2.60.40.10">
    <property type="entry name" value="Immunoglobulins"/>
    <property type="match status" value="1"/>
</dbReference>
<dbReference type="InterPro" id="IPR026891">
    <property type="entry name" value="Fn3-like"/>
</dbReference>
<dbReference type="InterPro" id="IPR001764">
    <property type="entry name" value="Glyco_hydro_3_N"/>
</dbReference>
<dbReference type="FunFam" id="2.60.40.10:FF:000495">
    <property type="entry name" value="Periplasmic beta-glucosidase"/>
    <property type="match status" value="1"/>
</dbReference>
<evidence type="ECO:0000313" key="5">
    <source>
        <dbReference type="Proteomes" id="UP000272528"/>
    </source>
</evidence>
<proteinExistence type="inferred from homology"/>
<sequence>MAVSANKNQLKSPFLSDAETEAAIDALLGEMTLQEKIGQLTQLGTFDEETDGELIEEGMVGSLLGIRGADSANEIQRVAVEESRLGIPLLFADDVIHGYRSTFPIPLAEASSWNPELLEETAAIAAREASSDGINWILAPMVDIARDARWGRISEGAGEDPFLGSVVAAARVRGIQRNDWTDRPHIMACPKHFAAYGLAEGGRDYNTVDISETRMRETYFPPFQAALDAGAGTIMAAFNEVNGVPASGNRWLLKDVLQDEWNFQGFVVSDWESVDELVQHGYSADREQAGSAAVNAGMHMDMHSLIYHEHLANLVGKGEVSLEVIDDAVRRILRVKYRLGLFTHPYADNTLASTYMMNPTHLETAREMARQSIVLLKNEGQLLPIQPSVRKLAVIGPFAEDVEAQLGCWRGQGRPEDVVSVLAGIRKHAEAQQTEVVYAAGSGINSGDEAELARAVRLASESELAIVVLGESADMSGENNSRVSLDIPAPQMKLLKALHGTGVPVVLVLANGRPLTIEWANAHIPAIVNGWHLGVQAGPAIADVLFGAVNPSGKLPVTFPRHSGQVPIYYNAKKTGRPQMKRYADADVTPLFPFGYGLSYTSFSYDDLQVEQAAVKLGESVTVSARISNTGDRDGIEIVQLYICDVAASVTRPVKELKGFSRVELKAGESRTVTFTLGEKELGFVNGKHEFVVEPGKFMVWIGPSSAEGLEGSFEITG</sequence>
<evidence type="ECO:0000256" key="2">
    <source>
        <dbReference type="ARBA" id="ARBA00022801"/>
    </source>
</evidence>
<feature type="domain" description="Fibronectin type III-like" evidence="3">
    <location>
        <begin position="637"/>
        <end position="706"/>
    </location>
</feature>
<dbReference type="InterPro" id="IPR017853">
    <property type="entry name" value="GH"/>
</dbReference>
<dbReference type="SUPFAM" id="SSF52279">
    <property type="entry name" value="Beta-D-glucan exohydrolase, C-terminal domain"/>
    <property type="match status" value="1"/>
</dbReference>
<gene>
    <name evidence="4" type="primary">bglX</name>
    <name evidence="4" type="ORF">EJC50_24755</name>
</gene>
<evidence type="ECO:0000313" key="4">
    <source>
        <dbReference type="EMBL" id="AZN42537.1"/>
    </source>
</evidence>
<dbReference type="InterPro" id="IPR036881">
    <property type="entry name" value="Glyco_hydro_3_C_sf"/>
</dbReference>
<dbReference type="Pfam" id="PF01915">
    <property type="entry name" value="Glyco_hydro_3_C"/>
    <property type="match status" value="1"/>
</dbReference>
<dbReference type="FunFam" id="3.20.20.300:FF:000005">
    <property type="entry name" value="Periplasmic beta-glucosidase"/>
    <property type="match status" value="1"/>
</dbReference>
<dbReference type="PRINTS" id="PR00133">
    <property type="entry name" value="GLHYDRLASE3"/>
</dbReference>
<dbReference type="GO" id="GO:0008422">
    <property type="term" value="F:beta-glucosidase activity"/>
    <property type="evidence" value="ECO:0007669"/>
    <property type="project" value="UniProtKB-ARBA"/>
</dbReference>
<protein>
    <submittedName>
        <fullName evidence="4">Beta-glucosidase BglX</fullName>
    </submittedName>
</protein>
<dbReference type="Proteomes" id="UP000272528">
    <property type="component" value="Chromosome"/>
</dbReference>
<keyword evidence="5" id="KW-1185">Reference proteome</keyword>
<dbReference type="InterPro" id="IPR013783">
    <property type="entry name" value="Ig-like_fold"/>
</dbReference>
<dbReference type="OrthoDB" id="9805821at2"/>
<evidence type="ECO:0000256" key="1">
    <source>
        <dbReference type="ARBA" id="ARBA00005336"/>
    </source>
</evidence>
<organism evidence="4 5">
    <name type="scientific">Paenibacillus albus</name>
    <dbReference type="NCBI Taxonomy" id="2495582"/>
    <lineage>
        <taxon>Bacteria</taxon>
        <taxon>Bacillati</taxon>
        <taxon>Bacillota</taxon>
        <taxon>Bacilli</taxon>
        <taxon>Bacillales</taxon>
        <taxon>Paenibacillaceae</taxon>
        <taxon>Paenibacillus</taxon>
    </lineage>
</organism>
<dbReference type="SUPFAM" id="SSF51445">
    <property type="entry name" value="(Trans)glycosidases"/>
    <property type="match status" value="1"/>
</dbReference>
<keyword evidence="2" id="KW-0378">Hydrolase</keyword>
<name>A0A3Q8X9A3_9BACL</name>
<dbReference type="AlphaFoldDB" id="A0A3Q8X9A3"/>
<dbReference type="EMBL" id="CP034437">
    <property type="protein sequence ID" value="AZN42537.1"/>
    <property type="molecule type" value="Genomic_DNA"/>
</dbReference>
<dbReference type="Gene3D" id="3.20.20.300">
    <property type="entry name" value="Glycoside hydrolase, family 3, N-terminal domain"/>
    <property type="match status" value="1"/>
</dbReference>
<dbReference type="Pfam" id="PF14310">
    <property type="entry name" value="Fn3-like"/>
    <property type="match status" value="1"/>
</dbReference>
<comment type="similarity">
    <text evidence="1">Belongs to the glycosyl hydrolase 3 family.</text>
</comment>
<reference evidence="5" key="1">
    <citation type="submission" date="2018-12" db="EMBL/GenBank/DDBJ databases">
        <title>Genome sequence of Peanibacillus sp.</title>
        <authorList>
            <person name="Subramani G."/>
            <person name="Srinivasan S."/>
            <person name="Kim M.K."/>
        </authorList>
    </citation>
    <scope>NUCLEOTIDE SEQUENCE [LARGE SCALE GENOMIC DNA]</scope>
    <source>
        <strain evidence="5">18JY67-1</strain>
    </source>
</reference>
<dbReference type="InterPro" id="IPR036962">
    <property type="entry name" value="Glyco_hydro_3_N_sf"/>
</dbReference>
<accession>A0A3Q8X9A3</accession>
<dbReference type="RefSeq" id="WP_126018339.1">
    <property type="nucleotide sequence ID" value="NZ_CP034437.1"/>
</dbReference>
<dbReference type="Pfam" id="PF00933">
    <property type="entry name" value="Glyco_hydro_3"/>
    <property type="match status" value="1"/>
</dbReference>
<dbReference type="KEGG" id="palb:EJC50_24755"/>
<dbReference type="PANTHER" id="PTHR42715:SF10">
    <property type="entry name" value="BETA-GLUCOSIDASE"/>
    <property type="match status" value="1"/>
</dbReference>
<dbReference type="GO" id="GO:0005975">
    <property type="term" value="P:carbohydrate metabolic process"/>
    <property type="evidence" value="ECO:0007669"/>
    <property type="project" value="InterPro"/>
</dbReference>
<dbReference type="SMART" id="SM01217">
    <property type="entry name" value="Fn3_like"/>
    <property type="match status" value="1"/>
</dbReference>
<dbReference type="NCBIfam" id="NF011678">
    <property type="entry name" value="PRK15098.1"/>
    <property type="match status" value="1"/>
</dbReference>
<dbReference type="Gene3D" id="3.40.50.1700">
    <property type="entry name" value="Glycoside hydrolase family 3 C-terminal domain"/>
    <property type="match status" value="1"/>
</dbReference>
<dbReference type="PANTHER" id="PTHR42715">
    <property type="entry name" value="BETA-GLUCOSIDASE"/>
    <property type="match status" value="1"/>
</dbReference>
<dbReference type="InterPro" id="IPR050288">
    <property type="entry name" value="Cellulose_deg_GH3"/>
</dbReference>